<evidence type="ECO:0000259" key="7">
    <source>
        <dbReference type="PROSITE" id="PS50112"/>
    </source>
</evidence>
<dbReference type="FunFam" id="3.30.565.10:FF:000006">
    <property type="entry name" value="Sensor histidine kinase WalK"/>
    <property type="match status" value="1"/>
</dbReference>
<dbReference type="InterPro" id="IPR036890">
    <property type="entry name" value="HATPase_C_sf"/>
</dbReference>
<comment type="catalytic activity">
    <reaction evidence="1">
        <text>ATP + protein L-histidine = ADP + protein N-phospho-L-histidine.</text>
        <dbReference type="EC" id="2.7.13.3"/>
    </reaction>
</comment>
<dbReference type="InterPro" id="IPR000014">
    <property type="entry name" value="PAS"/>
</dbReference>
<dbReference type="InterPro" id="IPR005467">
    <property type="entry name" value="His_kinase_dom"/>
</dbReference>
<dbReference type="SMART" id="SM00086">
    <property type="entry name" value="PAC"/>
    <property type="match status" value="2"/>
</dbReference>
<dbReference type="GO" id="GO:0000155">
    <property type="term" value="F:phosphorelay sensor kinase activity"/>
    <property type="evidence" value="ECO:0007669"/>
    <property type="project" value="InterPro"/>
</dbReference>
<dbReference type="PANTHER" id="PTHR43304">
    <property type="entry name" value="PHYTOCHROME-LIKE PROTEIN CPH1"/>
    <property type="match status" value="1"/>
</dbReference>
<keyword evidence="10" id="KW-1185">Reference proteome</keyword>
<gene>
    <name evidence="9" type="ORF">J2753_002069</name>
</gene>
<dbReference type="InterPro" id="IPR003594">
    <property type="entry name" value="HATPase_dom"/>
</dbReference>
<keyword evidence="3" id="KW-0597">Phosphoprotein</keyword>
<feature type="domain" description="PAS" evidence="7">
    <location>
        <begin position="251"/>
        <end position="324"/>
    </location>
</feature>
<dbReference type="Pfam" id="PF02518">
    <property type="entry name" value="HATPase_c"/>
    <property type="match status" value="1"/>
</dbReference>
<dbReference type="Proteomes" id="UP000823736">
    <property type="component" value="Unassembled WGS sequence"/>
</dbReference>
<dbReference type="PROSITE" id="PS50109">
    <property type="entry name" value="HIS_KIN"/>
    <property type="match status" value="1"/>
</dbReference>
<feature type="domain" description="PAS" evidence="7">
    <location>
        <begin position="118"/>
        <end position="172"/>
    </location>
</feature>
<dbReference type="RefSeq" id="WP_209491900.1">
    <property type="nucleotide sequence ID" value="NZ_JAGGLC010000004.1"/>
</dbReference>
<dbReference type="InterPro" id="IPR004358">
    <property type="entry name" value="Sig_transdc_His_kin-like_C"/>
</dbReference>
<feature type="domain" description="PAS" evidence="7">
    <location>
        <begin position="486"/>
        <end position="531"/>
    </location>
</feature>
<dbReference type="EMBL" id="JAGGLC010000004">
    <property type="protein sequence ID" value="MBP1987568.1"/>
    <property type="molecule type" value="Genomic_DNA"/>
</dbReference>
<dbReference type="Pfam" id="PF08448">
    <property type="entry name" value="PAS_4"/>
    <property type="match status" value="2"/>
</dbReference>
<dbReference type="InterPro" id="IPR035965">
    <property type="entry name" value="PAS-like_dom_sf"/>
</dbReference>
<evidence type="ECO:0000313" key="10">
    <source>
        <dbReference type="Proteomes" id="UP000823736"/>
    </source>
</evidence>
<dbReference type="SUPFAM" id="SSF55785">
    <property type="entry name" value="PYP-like sensor domain (PAS domain)"/>
    <property type="match status" value="5"/>
</dbReference>
<dbReference type="NCBIfam" id="TIGR00229">
    <property type="entry name" value="sensory_box"/>
    <property type="match status" value="4"/>
</dbReference>
<dbReference type="SUPFAM" id="SSF47384">
    <property type="entry name" value="Homodimeric domain of signal transducing histidine kinase"/>
    <property type="match status" value="1"/>
</dbReference>
<dbReference type="SMART" id="SM00091">
    <property type="entry name" value="PAS"/>
    <property type="match status" value="5"/>
</dbReference>
<evidence type="ECO:0000259" key="6">
    <source>
        <dbReference type="PROSITE" id="PS50109"/>
    </source>
</evidence>
<dbReference type="PROSITE" id="PS50113">
    <property type="entry name" value="PAC"/>
    <property type="match status" value="2"/>
</dbReference>
<dbReference type="SMART" id="SM00387">
    <property type="entry name" value="HATPase_c"/>
    <property type="match status" value="1"/>
</dbReference>
<organism evidence="9 10">
    <name type="scientific">Halolamina salifodinae</name>
    <dbReference type="NCBI Taxonomy" id="1202767"/>
    <lineage>
        <taxon>Archaea</taxon>
        <taxon>Methanobacteriati</taxon>
        <taxon>Methanobacteriota</taxon>
        <taxon>Stenosarchaea group</taxon>
        <taxon>Halobacteria</taxon>
        <taxon>Halobacteriales</taxon>
        <taxon>Haloferacaceae</taxon>
    </lineage>
</organism>
<reference evidence="9" key="1">
    <citation type="submission" date="2021-03" db="EMBL/GenBank/DDBJ databases">
        <title>Genomic Encyclopedia of Type Strains, Phase IV (KMG-IV): sequencing the most valuable type-strain genomes for metagenomic binning, comparative biology and taxonomic classification.</title>
        <authorList>
            <person name="Goeker M."/>
        </authorList>
    </citation>
    <scope>NUCLEOTIDE SEQUENCE</scope>
    <source>
        <strain evidence="9">DSM 26232</strain>
    </source>
</reference>
<dbReference type="PROSITE" id="PS50112">
    <property type="entry name" value="PAS"/>
    <property type="match status" value="5"/>
</dbReference>
<name>A0A8T4H2X5_9EURY</name>
<keyword evidence="4" id="KW-0808">Transferase</keyword>
<evidence type="ECO:0000256" key="2">
    <source>
        <dbReference type="ARBA" id="ARBA00012438"/>
    </source>
</evidence>
<dbReference type="Gene3D" id="3.30.565.10">
    <property type="entry name" value="Histidine kinase-like ATPase, C-terminal domain"/>
    <property type="match status" value="1"/>
</dbReference>
<dbReference type="PRINTS" id="PR00344">
    <property type="entry name" value="BCTRLSENSOR"/>
</dbReference>
<feature type="domain" description="PAS" evidence="7">
    <location>
        <begin position="375"/>
        <end position="419"/>
    </location>
</feature>
<evidence type="ECO:0000256" key="1">
    <source>
        <dbReference type="ARBA" id="ARBA00000085"/>
    </source>
</evidence>
<dbReference type="CDD" id="cd00082">
    <property type="entry name" value="HisKA"/>
    <property type="match status" value="1"/>
</dbReference>
<dbReference type="Pfam" id="PF00989">
    <property type="entry name" value="PAS"/>
    <property type="match status" value="1"/>
</dbReference>
<dbReference type="Gene3D" id="1.10.287.130">
    <property type="match status" value="1"/>
</dbReference>
<dbReference type="InterPro" id="IPR000700">
    <property type="entry name" value="PAS-assoc_C"/>
</dbReference>
<dbReference type="InterPro" id="IPR001610">
    <property type="entry name" value="PAC"/>
</dbReference>
<comment type="caution">
    <text evidence="9">The sequence shown here is derived from an EMBL/GenBank/DDBJ whole genome shotgun (WGS) entry which is preliminary data.</text>
</comment>
<dbReference type="AlphaFoldDB" id="A0A8T4H2X5"/>
<dbReference type="SMART" id="SM00388">
    <property type="entry name" value="HisKA"/>
    <property type="match status" value="1"/>
</dbReference>
<dbReference type="EC" id="2.7.13.3" evidence="2"/>
<dbReference type="GO" id="GO:0006355">
    <property type="term" value="P:regulation of DNA-templated transcription"/>
    <property type="evidence" value="ECO:0007669"/>
    <property type="project" value="InterPro"/>
</dbReference>
<evidence type="ECO:0000256" key="5">
    <source>
        <dbReference type="ARBA" id="ARBA00022777"/>
    </source>
</evidence>
<dbReference type="PANTHER" id="PTHR43304:SF1">
    <property type="entry name" value="PAC DOMAIN-CONTAINING PROTEIN"/>
    <property type="match status" value="1"/>
</dbReference>
<evidence type="ECO:0000259" key="8">
    <source>
        <dbReference type="PROSITE" id="PS50113"/>
    </source>
</evidence>
<protein>
    <recommendedName>
        <fullName evidence="2">histidine kinase</fullName>
        <ecNumber evidence="2">2.7.13.3</ecNumber>
    </recommendedName>
</protein>
<feature type="domain" description="PAS" evidence="7">
    <location>
        <begin position="7"/>
        <end position="51"/>
    </location>
</feature>
<dbReference type="InterPro" id="IPR036097">
    <property type="entry name" value="HisK_dim/P_sf"/>
</dbReference>
<accession>A0A8T4H2X5</accession>
<evidence type="ECO:0000256" key="3">
    <source>
        <dbReference type="ARBA" id="ARBA00022553"/>
    </source>
</evidence>
<dbReference type="CDD" id="cd00130">
    <property type="entry name" value="PAS"/>
    <property type="match status" value="5"/>
</dbReference>
<dbReference type="Gene3D" id="3.30.450.20">
    <property type="entry name" value="PAS domain"/>
    <property type="match status" value="5"/>
</dbReference>
<sequence length="834" mass="93985">MSDTVPDAEDSTALVDALGDGIYRLDADGRVLRINDALLDLTGYSREALEGAHVSMLFGAATRDRLGDADGTAVDVVIETSDSGQIPCEVRVNAVSEGRVGVVRERSTADDEDDVRTPPNSVSAVIEEADIGVFVLDADRRVVWADTTVERYFGLGRCAVVGRDKREVIEEQITDHVADGERFAETLLAAYADGRYPNQFECHVTPGEDREERWLEQHSEPIESGEYAGGRIELYYDVTDRKRSEGSLRDAEERFRSLVDAVEEYAIFRLDTDGTVISWNEGARSIKGYDADEILGRHFSAFYTEADRADGVPQANLDAAYRNGSVEDEGWRVRQDGSQFWATVTITAVYDDGSHKGYLKVTRDLTDRHLRERELESELEQMLGRISDAFYAVDDEFRFTHVNERAEQLLGYSQEELEGTVMWKALPEGPGLYGEFQHALTRQESTSFERYFEPLGIWAEVNVYPSETGLSVYLRDVTERKERERELELFKNLLDQSNDALLISNPETGAIHDVNDTAVERLGYTRAELLDMGIPDVETELSGREEWRTFVEELRAEGQTTFNGLHQRKDGSTFPVEVEVSHAEFDQEYVLSIARDVTERREYERKLEASNERLEQFAYSVSHDLQEPLRMVSSYLQLIEERYGDVLDEDGQEFLAFAVDGADRMKAMIEGLLAYSRVETRGDPLEPTDLDSVLADVCTDLQLRIEESGAEITADSLPTVVGDENQLRQVFQNLVENAIEYSGEAPPAIRIDAERDGQQWRIDVHDEGVGIEAADQERIFEVFERLHTQRDHDGTGIGLSLVERIVERHGGEIWVDCEPGEGTTFSFTLPAAEE</sequence>
<evidence type="ECO:0000256" key="4">
    <source>
        <dbReference type="ARBA" id="ARBA00022679"/>
    </source>
</evidence>
<dbReference type="OrthoDB" id="106630at2157"/>
<dbReference type="InterPro" id="IPR013767">
    <property type="entry name" value="PAS_fold"/>
</dbReference>
<dbReference type="InterPro" id="IPR013656">
    <property type="entry name" value="PAS_4"/>
</dbReference>
<keyword evidence="5" id="KW-0418">Kinase</keyword>
<feature type="domain" description="PAC" evidence="8">
    <location>
        <begin position="560"/>
        <end position="609"/>
    </location>
</feature>
<dbReference type="Pfam" id="PF13426">
    <property type="entry name" value="PAS_9"/>
    <property type="match status" value="2"/>
</dbReference>
<feature type="domain" description="PAC" evidence="8">
    <location>
        <begin position="326"/>
        <end position="377"/>
    </location>
</feature>
<dbReference type="SUPFAM" id="SSF55874">
    <property type="entry name" value="ATPase domain of HSP90 chaperone/DNA topoisomerase II/histidine kinase"/>
    <property type="match status" value="1"/>
</dbReference>
<feature type="domain" description="Histidine kinase" evidence="6">
    <location>
        <begin position="620"/>
        <end position="833"/>
    </location>
</feature>
<evidence type="ECO:0000313" key="9">
    <source>
        <dbReference type="EMBL" id="MBP1987568.1"/>
    </source>
</evidence>
<dbReference type="InterPro" id="IPR003661">
    <property type="entry name" value="HisK_dim/P_dom"/>
</dbReference>
<dbReference type="InterPro" id="IPR052162">
    <property type="entry name" value="Sensor_kinase/Photoreceptor"/>
</dbReference>
<proteinExistence type="predicted"/>
<dbReference type="Pfam" id="PF00512">
    <property type="entry name" value="HisKA"/>
    <property type="match status" value="1"/>
</dbReference>